<evidence type="ECO:0000313" key="2">
    <source>
        <dbReference type="EMBL" id="PUZ55966.1"/>
    </source>
</evidence>
<feature type="compositionally biased region" description="Basic residues" evidence="1">
    <location>
        <begin position="74"/>
        <end position="83"/>
    </location>
</feature>
<feature type="compositionally biased region" description="Low complexity" evidence="1">
    <location>
        <begin position="133"/>
        <end position="142"/>
    </location>
</feature>
<accession>A0A2T7DK63</accession>
<keyword evidence="3" id="KW-1185">Reference proteome</keyword>
<feature type="region of interest" description="Disordered" evidence="1">
    <location>
        <begin position="131"/>
        <end position="191"/>
    </location>
</feature>
<organism evidence="2 3">
    <name type="scientific">Panicum hallii var. hallii</name>
    <dbReference type="NCBI Taxonomy" id="1504633"/>
    <lineage>
        <taxon>Eukaryota</taxon>
        <taxon>Viridiplantae</taxon>
        <taxon>Streptophyta</taxon>
        <taxon>Embryophyta</taxon>
        <taxon>Tracheophyta</taxon>
        <taxon>Spermatophyta</taxon>
        <taxon>Magnoliopsida</taxon>
        <taxon>Liliopsida</taxon>
        <taxon>Poales</taxon>
        <taxon>Poaceae</taxon>
        <taxon>PACMAD clade</taxon>
        <taxon>Panicoideae</taxon>
        <taxon>Panicodae</taxon>
        <taxon>Paniceae</taxon>
        <taxon>Panicinae</taxon>
        <taxon>Panicum</taxon>
        <taxon>Panicum sect. Panicum</taxon>
    </lineage>
</organism>
<evidence type="ECO:0000256" key="1">
    <source>
        <dbReference type="SAM" id="MobiDB-lite"/>
    </source>
</evidence>
<dbReference type="Gramene" id="PUZ55966">
    <property type="protein sequence ID" value="PUZ55966"/>
    <property type="gene ID" value="GQ55_5G256300"/>
</dbReference>
<name>A0A2T7DK63_9POAL</name>
<sequence>MQSATVNRMLIPGVSHFSYQWVASNAEDDMSTVRDWITTGLGLLGYNVPLRPPHPFGLSFPSVASSPIEAAGRRTARRRRRAARGASRPRPLQIRSSLLLIPPRLARGGQRSFPSPAAAGLAGRDPRLHAAEHGGAASGASRRSLRRGSPGGWRGPHLHAAALSGAAARPLWRGSPGASPTRTRRRGSHALAPAAPRLVRAARGSESMLLWEDIAMLFSSWLFSAHPVIAAVLIVESLLTTAKLFSSRGCFYDRET</sequence>
<proteinExistence type="predicted"/>
<feature type="region of interest" description="Disordered" evidence="1">
    <location>
        <begin position="69"/>
        <end position="89"/>
    </location>
</feature>
<dbReference type="AlphaFoldDB" id="A0A2T7DK63"/>
<dbReference type="OrthoDB" id="627406at2759"/>
<feature type="compositionally biased region" description="Low complexity" evidence="1">
    <location>
        <begin position="158"/>
        <end position="168"/>
    </location>
</feature>
<evidence type="ECO:0000313" key="3">
    <source>
        <dbReference type="Proteomes" id="UP000244336"/>
    </source>
</evidence>
<dbReference type="Proteomes" id="UP000244336">
    <property type="component" value="Chromosome 5"/>
</dbReference>
<protein>
    <submittedName>
        <fullName evidence="2">Uncharacterized protein</fullName>
    </submittedName>
</protein>
<reference evidence="2 3" key="1">
    <citation type="submission" date="2018-04" db="EMBL/GenBank/DDBJ databases">
        <title>WGS assembly of Panicum hallii var. hallii HAL2.</title>
        <authorList>
            <person name="Lovell J."/>
            <person name="Jenkins J."/>
            <person name="Lowry D."/>
            <person name="Mamidi S."/>
            <person name="Sreedasyam A."/>
            <person name="Weng X."/>
            <person name="Barry K."/>
            <person name="Bonette J."/>
            <person name="Campitelli B."/>
            <person name="Daum C."/>
            <person name="Gordon S."/>
            <person name="Gould B."/>
            <person name="Lipzen A."/>
            <person name="MacQueen A."/>
            <person name="Palacio-Mejia J."/>
            <person name="Plott C."/>
            <person name="Shakirov E."/>
            <person name="Shu S."/>
            <person name="Yoshinaga Y."/>
            <person name="Zane M."/>
            <person name="Rokhsar D."/>
            <person name="Grimwood J."/>
            <person name="Schmutz J."/>
            <person name="Juenger T."/>
        </authorList>
    </citation>
    <scope>NUCLEOTIDE SEQUENCE [LARGE SCALE GENOMIC DNA]</scope>
    <source>
        <strain evidence="3">cv. HAL2</strain>
    </source>
</reference>
<dbReference type="EMBL" id="CM009753">
    <property type="protein sequence ID" value="PUZ55966.1"/>
    <property type="molecule type" value="Genomic_DNA"/>
</dbReference>
<gene>
    <name evidence="2" type="ORF">GQ55_5G256300</name>
</gene>